<evidence type="ECO:0000256" key="12">
    <source>
        <dbReference type="ARBA" id="ARBA00023239"/>
    </source>
</evidence>
<dbReference type="GO" id="GO:0005524">
    <property type="term" value="F:ATP binding"/>
    <property type="evidence" value="ECO:0007669"/>
    <property type="project" value="UniProtKB-KW"/>
</dbReference>
<dbReference type="GO" id="GO:0005886">
    <property type="term" value="C:plasma membrane"/>
    <property type="evidence" value="ECO:0007669"/>
    <property type="project" value="TreeGrafter"/>
</dbReference>
<evidence type="ECO:0000256" key="10">
    <source>
        <dbReference type="ARBA" id="ARBA00022989"/>
    </source>
</evidence>
<gene>
    <name evidence="15" type="ORF">GSONMT00061897001</name>
</gene>
<dbReference type="AlphaFoldDB" id="A0A060XB88"/>
<reference evidence="15" key="1">
    <citation type="journal article" date="2014" name="Nat. Commun.">
        <title>The rainbow trout genome provides novel insights into evolution after whole-genome duplication in vertebrates.</title>
        <authorList>
            <person name="Berthelot C."/>
            <person name="Brunet F."/>
            <person name="Chalopin D."/>
            <person name="Juanchich A."/>
            <person name="Bernard M."/>
            <person name="Noel B."/>
            <person name="Bento P."/>
            <person name="Da Silva C."/>
            <person name="Labadie K."/>
            <person name="Alberti A."/>
            <person name="Aury J.M."/>
            <person name="Louis A."/>
            <person name="Dehais P."/>
            <person name="Bardou P."/>
            <person name="Montfort J."/>
            <person name="Klopp C."/>
            <person name="Cabau C."/>
            <person name="Gaspin C."/>
            <person name="Thorgaard G.H."/>
            <person name="Boussaha M."/>
            <person name="Quillet E."/>
            <person name="Guyomard R."/>
            <person name="Galiana D."/>
            <person name="Bobe J."/>
            <person name="Volff J.N."/>
            <person name="Genet C."/>
            <person name="Wincker P."/>
            <person name="Jaillon O."/>
            <person name="Roest Crollius H."/>
            <person name="Guiguen Y."/>
        </authorList>
    </citation>
    <scope>NUCLEOTIDE SEQUENCE [LARGE SCALE GENOMIC DNA]</scope>
</reference>
<evidence type="ECO:0000256" key="3">
    <source>
        <dbReference type="ARBA" id="ARBA00004141"/>
    </source>
</evidence>
<evidence type="ECO:0000256" key="7">
    <source>
        <dbReference type="ARBA" id="ARBA00022741"/>
    </source>
</evidence>
<sequence>MREIWKTALSPSLLLVVPDGLWRPGLRAGEGPNMVRAVHAICHLHTAPTTSALGHVRRLAHLGTRTTERGSSVTTTNNFVALYCVGHRAAILGYEHSWPVHPQLDGTRPETGLPGDPPLHRGAPQTGEGEPDPTYLPFPPMYCAVNRALLPCLGDDRRHGCFGGRAHTPGVPQIYIHQYKYVSYTHVILFADIKGFTLLSVNLSAQELARTLNELFGHFDCMGKLSLSSLLPQGHHCMRTKILGDLLLCPRASVCTCLLLC</sequence>
<evidence type="ECO:0000256" key="6">
    <source>
        <dbReference type="ARBA" id="ARBA00022723"/>
    </source>
</evidence>
<keyword evidence="11" id="KW-0472">Membrane</keyword>
<protein>
    <recommendedName>
        <fullName evidence="4">adenylate cyclase</fullName>
        <ecNumber evidence="4">4.6.1.1</ecNumber>
    </recommendedName>
</protein>
<keyword evidence="6" id="KW-0479">Metal-binding</keyword>
<dbReference type="GO" id="GO:0046872">
    <property type="term" value="F:metal ion binding"/>
    <property type="evidence" value="ECO:0007669"/>
    <property type="project" value="UniProtKB-KW"/>
</dbReference>
<dbReference type="EC" id="4.6.1.1" evidence="4"/>
<keyword evidence="5" id="KW-0812">Transmembrane</keyword>
<reference evidence="15" key="2">
    <citation type="submission" date="2014-03" db="EMBL/GenBank/DDBJ databases">
        <authorList>
            <person name="Genoscope - CEA"/>
        </authorList>
    </citation>
    <scope>NUCLEOTIDE SEQUENCE</scope>
</reference>
<dbReference type="InterPro" id="IPR001054">
    <property type="entry name" value="A/G_cyclase"/>
</dbReference>
<feature type="domain" description="Guanylate cyclase" evidence="14">
    <location>
        <begin position="187"/>
        <end position="249"/>
    </location>
</feature>
<dbReference type="GO" id="GO:0035556">
    <property type="term" value="P:intracellular signal transduction"/>
    <property type="evidence" value="ECO:0007669"/>
    <property type="project" value="InterPro"/>
</dbReference>
<evidence type="ECO:0000256" key="1">
    <source>
        <dbReference type="ARBA" id="ARBA00001593"/>
    </source>
</evidence>
<evidence type="ECO:0000256" key="13">
    <source>
        <dbReference type="SAM" id="MobiDB-lite"/>
    </source>
</evidence>
<keyword evidence="9" id="KW-0460">Magnesium</keyword>
<evidence type="ECO:0000313" key="15">
    <source>
        <dbReference type="EMBL" id="CDQ76497.1"/>
    </source>
</evidence>
<comment type="cofactor">
    <cofactor evidence="2">
        <name>Mn(2+)</name>
        <dbReference type="ChEBI" id="CHEBI:29035"/>
    </cofactor>
</comment>
<evidence type="ECO:0000256" key="11">
    <source>
        <dbReference type="ARBA" id="ARBA00023136"/>
    </source>
</evidence>
<dbReference type="Gene3D" id="3.30.70.1230">
    <property type="entry name" value="Nucleotide cyclase"/>
    <property type="match status" value="1"/>
</dbReference>
<dbReference type="Proteomes" id="UP000193380">
    <property type="component" value="Unassembled WGS sequence"/>
</dbReference>
<comment type="subcellular location">
    <subcellularLocation>
        <location evidence="3">Membrane</location>
        <topology evidence="3">Multi-pass membrane protein</topology>
    </subcellularLocation>
</comment>
<evidence type="ECO:0000256" key="5">
    <source>
        <dbReference type="ARBA" id="ARBA00022692"/>
    </source>
</evidence>
<evidence type="ECO:0000256" key="9">
    <source>
        <dbReference type="ARBA" id="ARBA00022842"/>
    </source>
</evidence>
<dbReference type="PANTHER" id="PTHR45627">
    <property type="entry name" value="ADENYLATE CYCLASE TYPE 1"/>
    <property type="match status" value="1"/>
</dbReference>
<dbReference type="GO" id="GO:0004016">
    <property type="term" value="F:adenylate cyclase activity"/>
    <property type="evidence" value="ECO:0007669"/>
    <property type="project" value="UniProtKB-EC"/>
</dbReference>
<dbReference type="InterPro" id="IPR029787">
    <property type="entry name" value="Nucleotide_cyclase"/>
</dbReference>
<dbReference type="PROSITE" id="PS50125">
    <property type="entry name" value="GUANYLATE_CYCLASE_2"/>
    <property type="match status" value="1"/>
</dbReference>
<dbReference type="PANTHER" id="PTHR45627:SF15">
    <property type="entry name" value="ADENYLATE CYCLASE"/>
    <property type="match status" value="1"/>
</dbReference>
<keyword evidence="12" id="KW-0456">Lyase</keyword>
<proteinExistence type="predicted"/>
<accession>A0A060XB88</accession>
<keyword evidence="10" id="KW-1133">Transmembrane helix</keyword>
<evidence type="ECO:0000259" key="14">
    <source>
        <dbReference type="PROSITE" id="PS50125"/>
    </source>
</evidence>
<dbReference type="PaxDb" id="8022-A0A060XB88"/>
<dbReference type="SUPFAM" id="SSF55073">
    <property type="entry name" value="Nucleotide cyclase"/>
    <property type="match status" value="1"/>
</dbReference>
<evidence type="ECO:0000313" key="16">
    <source>
        <dbReference type="Proteomes" id="UP000193380"/>
    </source>
</evidence>
<name>A0A060XB88_ONCMY</name>
<evidence type="ECO:0000256" key="4">
    <source>
        <dbReference type="ARBA" id="ARBA00012201"/>
    </source>
</evidence>
<keyword evidence="7" id="KW-0547">Nucleotide-binding</keyword>
<feature type="region of interest" description="Disordered" evidence="13">
    <location>
        <begin position="104"/>
        <end position="131"/>
    </location>
</feature>
<evidence type="ECO:0000256" key="8">
    <source>
        <dbReference type="ARBA" id="ARBA00022840"/>
    </source>
</evidence>
<keyword evidence="8" id="KW-0067">ATP-binding</keyword>
<evidence type="ECO:0000256" key="2">
    <source>
        <dbReference type="ARBA" id="ARBA00001936"/>
    </source>
</evidence>
<comment type="catalytic activity">
    <reaction evidence="1">
        <text>ATP = 3',5'-cyclic AMP + diphosphate</text>
        <dbReference type="Rhea" id="RHEA:15389"/>
        <dbReference type="ChEBI" id="CHEBI:30616"/>
        <dbReference type="ChEBI" id="CHEBI:33019"/>
        <dbReference type="ChEBI" id="CHEBI:58165"/>
        <dbReference type="EC" id="4.6.1.1"/>
    </reaction>
</comment>
<dbReference type="GO" id="GO:0007189">
    <property type="term" value="P:adenylate cyclase-activating G protein-coupled receptor signaling pathway"/>
    <property type="evidence" value="ECO:0007669"/>
    <property type="project" value="TreeGrafter"/>
</dbReference>
<dbReference type="Pfam" id="PF00211">
    <property type="entry name" value="Guanylate_cyc"/>
    <property type="match status" value="1"/>
</dbReference>
<dbReference type="GO" id="GO:0006171">
    <property type="term" value="P:cAMP biosynthetic process"/>
    <property type="evidence" value="ECO:0007669"/>
    <property type="project" value="TreeGrafter"/>
</dbReference>
<organism evidence="15 16">
    <name type="scientific">Oncorhynchus mykiss</name>
    <name type="common">Rainbow trout</name>
    <name type="synonym">Salmo gairdneri</name>
    <dbReference type="NCBI Taxonomy" id="8022"/>
    <lineage>
        <taxon>Eukaryota</taxon>
        <taxon>Metazoa</taxon>
        <taxon>Chordata</taxon>
        <taxon>Craniata</taxon>
        <taxon>Vertebrata</taxon>
        <taxon>Euteleostomi</taxon>
        <taxon>Actinopterygii</taxon>
        <taxon>Neopterygii</taxon>
        <taxon>Teleostei</taxon>
        <taxon>Protacanthopterygii</taxon>
        <taxon>Salmoniformes</taxon>
        <taxon>Salmonidae</taxon>
        <taxon>Salmoninae</taxon>
        <taxon>Oncorhynchus</taxon>
    </lineage>
</organism>
<dbReference type="EMBL" id="FR905145">
    <property type="protein sequence ID" value="CDQ76497.1"/>
    <property type="molecule type" value="Genomic_DNA"/>
</dbReference>
<dbReference type="STRING" id="8022.A0A060XB88"/>